<feature type="domain" description="YopX protein" evidence="1">
    <location>
        <begin position="38"/>
        <end position="144"/>
    </location>
</feature>
<dbReference type="InterPro" id="IPR019096">
    <property type="entry name" value="YopX_protein"/>
</dbReference>
<proteinExistence type="predicted"/>
<gene>
    <name evidence="2" type="ORF">DCK33_08170</name>
</gene>
<dbReference type="EMBL" id="QDCA01000003">
    <property type="protein sequence ID" value="KAA9534571.1"/>
    <property type="molecule type" value="Genomic_DNA"/>
</dbReference>
<protein>
    <recommendedName>
        <fullName evidence="1">YopX protein domain-containing protein</fullName>
    </recommendedName>
</protein>
<evidence type="ECO:0000259" key="1">
    <source>
        <dbReference type="Pfam" id="PF09643"/>
    </source>
</evidence>
<dbReference type="AlphaFoldDB" id="A0A6C8MZX5"/>
<dbReference type="Pfam" id="PF09643">
    <property type="entry name" value="YopX"/>
    <property type="match status" value="1"/>
</dbReference>
<dbReference type="InterPro" id="IPR023385">
    <property type="entry name" value="YopX-like_C"/>
</dbReference>
<comment type="caution">
    <text evidence="2">The sequence shown here is derived from an EMBL/GenBank/DDBJ whole genome shotgun (WGS) entry which is preliminary data.</text>
</comment>
<dbReference type="SUPFAM" id="SSF159006">
    <property type="entry name" value="YopX-like"/>
    <property type="match status" value="1"/>
</dbReference>
<organism evidence="2">
    <name type="scientific">Listeria monocytogenes</name>
    <dbReference type="NCBI Taxonomy" id="1639"/>
    <lineage>
        <taxon>Bacteria</taxon>
        <taxon>Bacillati</taxon>
        <taxon>Bacillota</taxon>
        <taxon>Bacilli</taxon>
        <taxon>Bacillales</taxon>
        <taxon>Listeriaceae</taxon>
        <taxon>Listeria</taxon>
    </lineage>
</organism>
<reference evidence="2" key="1">
    <citation type="submission" date="2018-04" db="EMBL/GenBank/DDBJ databases">
        <title>Genome Analysis of a Prevalent Clone of Listeria monocytogenes Sequence Type 87 in China.</title>
        <authorList>
            <person name="Wang Y."/>
        </authorList>
    </citation>
    <scope>NUCLEOTIDE SEQUENCE</scope>
    <source>
        <strain evidence="2">ICDC_LM0449</strain>
    </source>
</reference>
<dbReference type="Gene3D" id="2.30.30.290">
    <property type="entry name" value="YopX-like domains"/>
    <property type="match status" value="1"/>
</dbReference>
<evidence type="ECO:0000313" key="2">
    <source>
        <dbReference type="EMBL" id="KAA9534571.1"/>
    </source>
</evidence>
<sequence>MKIEFRGKATGSIEELEEIGIKHTNGWVYGSYIDGFIINGIVEANDEYISIEQWCGVDPKTVGQYTNVNTHRGEKIFEGDYVRVRSDVHMGGLTYPAKDFYGVVDFLEGMWVVNNRVDKMIPLWSETNEIEIVVNIHDNPEYLEVSE</sequence>
<name>A0A6C8MZX5_LISMN</name>
<dbReference type="NCBIfam" id="TIGR01671">
    <property type="entry name" value="phage_TIGR01671"/>
    <property type="match status" value="1"/>
</dbReference>
<dbReference type="InterPro" id="IPR010024">
    <property type="entry name" value="CHP16711"/>
</dbReference>
<accession>A0A6C8MZX5</accession>